<organism evidence="4 5">
    <name type="scientific">Butyricicoccus intestinisimiae</name>
    <dbReference type="NCBI Taxonomy" id="2841509"/>
    <lineage>
        <taxon>Bacteria</taxon>
        <taxon>Bacillati</taxon>
        <taxon>Bacillota</taxon>
        <taxon>Clostridia</taxon>
        <taxon>Eubacteriales</taxon>
        <taxon>Butyricicoccaceae</taxon>
        <taxon>Butyricicoccus</taxon>
    </lineage>
</organism>
<dbReference type="RefSeq" id="WP_216470688.1">
    <property type="nucleotide sequence ID" value="NZ_JAHLQI010000005.1"/>
</dbReference>
<keyword evidence="5" id="KW-1185">Reference proteome</keyword>
<evidence type="ECO:0000259" key="3">
    <source>
        <dbReference type="PROSITE" id="PS50903"/>
    </source>
</evidence>
<keyword evidence="2" id="KW-0560">Oxidoreductase</keyword>
<dbReference type="PROSITE" id="PS50903">
    <property type="entry name" value="RUBREDOXIN_LIKE"/>
    <property type="match status" value="1"/>
</dbReference>
<evidence type="ECO:0000313" key="5">
    <source>
        <dbReference type="Proteomes" id="UP000783588"/>
    </source>
</evidence>
<dbReference type="EMBL" id="JAHLQI010000005">
    <property type="protein sequence ID" value="MBU5490974.1"/>
    <property type="molecule type" value="Genomic_DNA"/>
</dbReference>
<dbReference type="Pfam" id="PF01613">
    <property type="entry name" value="Flavin_Reduct"/>
    <property type="match status" value="1"/>
</dbReference>
<dbReference type="InterPro" id="IPR024934">
    <property type="entry name" value="Rubredoxin-like_dom"/>
</dbReference>
<accession>A0ABS6EVT4</accession>
<evidence type="ECO:0000256" key="2">
    <source>
        <dbReference type="ARBA" id="ARBA00023002"/>
    </source>
</evidence>
<proteinExistence type="predicted"/>
<dbReference type="Pfam" id="PF21349">
    <property type="entry name" value="RUBY_RBDX"/>
    <property type="match status" value="1"/>
</dbReference>
<evidence type="ECO:0000256" key="1">
    <source>
        <dbReference type="ARBA" id="ARBA00001965"/>
    </source>
</evidence>
<gene>
    <name evidence="4" type="ORF">KQI75_10150</name>
</gene>
<dbReference type="InterPro" id="IPR048574">
    <property type="entry name" value="RUBY_RBDX"/>
</dbReference>
<name>A0ABS6EVT4_9FIRM</name>
<comment type="cofactor">
    <cofactor evidence="1">
        <name>Fe(3+)</name>
        <dbReference type="ChEBI" id="CHEBI:29034"/>
    </cofactor>
</comment>
<evidence type="ECO:0000313" key="4">
    <source>
        <dbReference type="EMBL" id="MBU5490974.1"/>
    </source>
</evidence>
<dbReference type="Proteomes" id="UP000783588">
    <property type="component" value="Unassembled WGS sequence"/>
</dbReference>
<dbReference type="InterPro" id="IPR050268">
    <property type="entry name" value="NADH-dep_flavin_reductase"/>
</dbReference>
<dbReference type="PANTHER" id="PTHR30466">
    <property type="entry name" value="FLAVIN REDUCTASE"/>
    <property type="match status" value="1"/>
</dbReference>
<reference evidence="4 5" key="1">
    <citation type="submission" date="2021-06" db="EMBL/GenBank/DDBJ databases">
        <authorList>
            <person name="Sun Q."/>
            <person name="Li D."/>
        </authorList>
    </citation>
    <scope>NUCLEOTIDE SEQUENCE [LARGE SCALE GENOMIC DNA]</scope>
    <source>
        <strain evidence="4 5">MSJd-7</strain>
    </source>
</reference>
<dbReference type="InterPro" id="IPR002563">
    <property type="entry name" value="Flavin_Rdtase-like_dom"/>
</dbReference>
<comment type="caution">
    <text evidence="4">The sequence shown here is derived from an EMBL/GenBank/DDBJ whole genome shotgun (WGS) entry which is preliminary data.</text>
</comment>
<dbReference type="PANTHER" id="PTHR30466:SF1">
    <property type="entry name" value="FMN REDUCTASE (NADH) RUTF"/>
    <property type="match status" value="1"/>
</dbReference>
<sequence>MIDRKTYNSISYSISIVGSLQDGKYRGCVVNSLQQLTSSSPAKFAVTLNKYNLTEAAVEQTGAFCATVAAADCPHDIINLFGYKSGRITDKFAAYDTKTDDAGCPYITDGMCARLSFRVVQQVDLDSAVLFIAEVTEAKILKDGGALTVDAFKNAGKEVPPNAPIYRTLDEHYGYRCSVCGYVHKSDTLPDDFRCPVCKQPASKFEKL</sequence>
<feature type="domain" description="Rubredoxin-like" evidence="3">
    <location>
        <begin position="172"/>
        <end position="208"/>
    </location>
</feature>
<protein>
    <submittedName>
        <fullName evidence="4">Flavin reductase</fullName>
    </submittedName>
</protein>
<dbReference type="SMART" id="SM00903">
    <property type="entry name" value="Flavin_Reduct"/>
    <property type="match status" value="1"/>
</dbReference>